<dbReference type="HOGENOM" id="CLU_025380_1_1_2"/>
<feature type="transmembrane region" description="Helical" evidence="1">
    <location>
        <begin position="237"/>
        <end position="256"/>
    </location>
</feature>
<keyword evidence="1" id="KW-0472">Membrane</keyword>
<feature type="transmembrane region" description="Helical" evidence="1">
    <location>
        <begin position="168"/>
        <end position="193"/>
    </location>
</feature>
<evidence type="ECO:0000313" key="2">
    <source>
        <dbReference type="EMBL" id="ABQ87649.1"/>
    </source>
</evidence>
<feature type="transmembrane region" description="Helical" evidence="1">
    <location>
        <begin position="393"/>
        <end position="411"/>
    </location>
</feature>
<evidence type="ECO:0000256" key="1">
    <source>
        <dbReference type="SAM" id="Phobius"/>
    </source>
</evidence>
<dbReference type="PATRIC" id="fig|420247.28.peg.1437"/>
<keyword evidence="1" id="KW-1133">Transmembrane helix</keyword>
<dbReference type="InterPro" id="IPR018674">
    <property type="entry name" value="DUF2142_membrane"/>
</dbReference>
<feature type="transmembrane region" description="Helical" evidence="1">
    <location>
        <begin position="51"/>
        <end position="69"/>
    </location>
</feature>
<dbReference type="Pfam" id="PF09913">
    <property type="entry name" value="DUF2142"/>
    <property type="match status" value="1"/>
</dbReference>
<reference evidence="2 3" key="1">
    <citation type="journal article" date="2007" name="Proc. Natl. Acad. Sci. U.S.A.">
        <title>Genomic and metabolic adaptations of Methanobrevibacter smithii to the human gut.</title>
        <authorList>
            <person name="Samuel B.S."/>
            <person name="Hansen E.E."/>
            <person name="Manchester J.K."/>
            <person name="Coutinho P.M."/>
            <person name="Henrissat B."/>
            <person name="Fulton R."/>
            <person name="Latreille P."/>
            <person name="Kim K."/>
            <person name="Wilson R.K."/>
            <person name="Gordon J.I."/>
        </authorList>
    </citation>
    <scope>NUCLEOTIDE SEQUENCE [LARGE SCALE GENOMIC DNA]</scope>
    <source>
        <strain evidence="3">ATCC 35061 / DSM 861 / OCM 144 / PS</strain>
    </source>
</reference>
<dbReference type="Proteomes" id="UP000001992">
    <property type="component" value="Chromosome"/>
</dbReference>
<dbReference type="EnsemblBacteria" id="ABQ87649">
    <property type="protein sequence ID" value="ABQ87649"/>
    <property type="gene ID" value="Msm_1444"/>
</dbReference>
<proteinExistence type="predicted"/>
<dbReference type="AlphaFoldDB" id="A5UN71"/>
<protein>
    <submittedName>
        <fullName evidence="2">Conserved hypothetical membrane protein Msm_1444</fullName>
    </submittedName>
</protein>
<dbReference type="eggNOG" id="arCOG10204">
    <property type="taxonomic scope" value="Archaea"/>
</dbReference>
<feature type="transmembrane region" description="Helical" evidence="1">
    <location>
        <begin position="23"/>
        <end position="39"/>
    </location>
</feature>
<feature type="transmembrane region" description="Helical" evidence="1">
    <location>
        <begin position="423"/>
        <end position="444"/>
    </location>
</feature>
<feature type="transmembrane region" description="Helical" evidence="1">
    <location>
        <begin position="484"/>
        <end position="504"/>
    </location>
</feature>
<evidence type="ECO:0000313" key="3">
    <source>
        <dbReference type="Proteomes" id="UP000001992"/>
    </source>
</evidence>
<dbReference type="EMBL" id="CP000678">
    <property type="protein sequence ID" value="ABQ87649.1"/>
    <property type="molecule type" value="Genomic_DNA"/>
</dbReference>
<feature type="transmembrane region" description="Helical" evidence="1">
    <location>
        <begin position="307"/>
        <end position="327"/>
    </location>
</feature>
<keyword evidence="3" id="KW-1185">Reference proteome</keyword>
<sequence>MNFNSARDIISEYKQTLTTNKKFILIYLAGILFFVFSMFCRDNFIYFKGELIGLAILLVFGSFGILYGIKHKKEPHKVAFVIIILFGLLMVFFAPPMSFPDEAIHFARAESITEGVLYPVKTPNGYYIQDYFFEMNQAKAGTTVIMYDFNKPINDSWGYWPASTNTPFYSYLFSALGILIAKCLDLSVIWTLWLGRLANLLLYGGFVYFAIKKAPVYKMPLLFMACLPIAVSQASSFSYDAFIFGCAIVMFAYFVYMYKNKFETKDLAIFFIACLLMSLIKPPYVFLALSIFAVPKENFPSAKLQKYSAIVTFAVFVIVIMYFGNFFNQFIGASQHTTDYVLNSRNASFTAQMEYIMGNPTAIGTLMLFAVKSVFDVFVVNSTFYHFADFKGLILFNAIYLVFFAVFSVGYQYELNLSRKRRLILTAIVLLVYFSIFGILYCTWTPVGASYIVGIQTRYFVPMLPLIPLIVNIKHEKFENRDDLFLTLIIVFLAGLFLLTVSHYY</sequence>
<keyword evidence="1" id="KW-0812">Transmembrane</keyword>
<feature type="transmembrane region" description="Helical" evidence="1">
    <location>
        <begin position="78"/>
        <end position="97"/>
    </location>
</feature>
<name>A5UN71_METS3</name>
<feature type="transmembrane region" description="Helical" evidence="1">
    <location>
        <begin position="450"/>
        <end position="472"/>
    </location>
</feature>
<dbReference type="BioCyc" id="MSMI420247:GHWZ-1482-MONOMER"/>
<feature type="transmembrane region" description="Helical" evidence="1">
    <location>
        <begin position="362"/>
        <end position="387"/>
    </location>
</feature>
<accession>A5UN71</accession>
<dbReference type="STRING" id="420247.Msm_1444"/>
<feature type="transmembrane region" description="Helical" evidence="1">
    <location>
        <begin position="268"/>
        <end position="295"/>
    </location>
</feature>
<dbReference type="KEGG" id="msi:Msm_1444"/>
<gene>
    <name evidence="2" type="ordered locus">Msm_1444</name>
</gene>
<organism evidence="2 3">
    <name type="scientific">Methanobrevibacter smithii (strain ATCC 35061 / DSM 861 / OCM 144 / PS)</name>
    <dbReference type="NCBI Taxonomy" id="420247"/>
    <lineage>
        <taxon>Archaea</taxon>
        <taxon>Methanobacteriati</taxon>
        <taxon>Methanobacteriota</taxon>
        <taxon>Methanomada group</taxon>
        <taxon>Methanobacteria</taxon>
        <taxon>Methanobacteriales</taxon>
        <taxon>Methanobacteriaceae</taxon>
        <taxon>Methanobrevibacter</taxon>
    </lineage>
</organism>